<dbReference type="AlphaFoldDB" id="A0A6C0CVU4"/>
<protein>
    <submittedName>
        <fullName evidence="2">Uncharacterized protein</fullName>
    </submittedName>
</protein>
<feature type="compositionally biased region" description="Basic residues" evidence="1">
    <location>
        <begin position="142"/>
        <end position="172"/>
    </location>
</feature>
<organism evidence="2">
    <name type="scientific">viral metagenome</name>
    <dbReference type="NCBI Taxonomy" id="1070528"/>
    <lineage>
        <taxon>unclassified sequences</taxon>
        <taxon>metagenomes</taxon>
        <taxon>organismal metagenomes</taxon>
    </lineage>
</organism>
<name>A0A6C0CVU4_9ZZZZ</name>
<dbReference type="EMBL" id="MN739494">
    <property type="protein sequence ID" value="QHT08367.1"/>
    <property type="molecule type" value="Genomic_DNA"/>
</dbReference>
<evidence type="ECO:0000256" key="1">
    <source>
        <dbReference type="SAM" id="MobiDB-lite"/>
    </source>
</evidence>
<feature type="region of interest" description="Disordered" evidence="1">
    <location>
        <begin position="139"/>
        <end position="172"/>
    </location>
</feature>
<proteinExistence type="predicted"/>
<reference evidence="2" key="1">
    <citation type="journal article" date="2020" name="Nature">
        <title>Giant virus diversity and host interactions through global metagenomics.</title>
        <authorList>
            <person name="Schulz F."/>
            <person name="Roux S."/>
            <person name="Paez-Espino D."/>
            <person name="Jungbluth S."/>
            <person name="Walsh D.A."/>
            <person name="Denef V.J."/>
            <person name="McMahon K.D."/>
            <person name="Konstantinidis K.T."/>
            <person name="Eloe-Fadrosh E.A."/>
            <person name="Kyrpides N.C."/>
            <person name="Woyke T."/>
        </authorList>
    </citation>
    <scope>NUCLEOTIDE SEQUENCE</scope>
    <source>
        <strain evidence="2">GVMAG-M-3300022752-66</strain>
    </source>
</reference>
<sequence length="172" mass="19824">MEEVPWQNLEAGMEYYIERVLGSTPSPFLTHTTTDIPLGQKKKGTFVTILYDHGTPFAMFRNLMNPPRSTEGPYLPSALGSVEENIFSVNVHRFYYVLPQNLKDKVRNSDIEEYRLRKYLADEGVGNIPYLTNEVENYSLKGGKKSRKTKKSKRTKKGKRSKKSKKSKKNKK</sequence>
<accession>A0A6C0CVU4</accession>
<evidence type="ECO:0000313" key="2">
    <source>
        <dbReference type="EMBL" id="QHT08367.1"/>
    </source>
</evidence>